<sequence length="69" mass="7597">MDIIQIIVGVLLVISVLMQTKGTGLSNLFGGSGSSIHRTKRGVEKWIWYSTMVLTTIFVLLTLISLFQA</sequence>
<evidence type="ECO:0000313" key="11">
    <source>
        <dbReference type="Proteomes" id="UP000178964"/>
    </source>
</evidence>
<comment type="similarity">
    <text evidence="2 9">Belongs to the SecG family.</text>
</comment>
<dbReference type="EMBL" id="MEVK01000018">
    <property type="protein sequence ID" value="OGC59332.1"/>
    <property type="molecule type" value="Genomic_DNA"/>
</dbReference>
<keyword evidence="3 9" id="KW-0813">Transport</keyword>
<dbReference type="GO" id="GO:0015450">
    <property type="term" value="F:protein-transporting ATPase activity"/>
    <property type="evidence" value="ECO:0007669"/>
    <property type="project" value="UniProtKB-UniRule"/>
</dbReference>
<gene>
    <name evidence="10" type="ORF">A3A70_02730</name>
</gene>
<dbReference type="AlphaFoldDB" id="A0A1F4VQ50"/>
<evidence type="ECO:0000256" key="6">
    <source>
        <dbReference type="ARBA" id="ARBA00022989"/>
    </source>
</evidence>
<keyword evidence="7 9" id="KW-0811">Translocation</keyword>
<dbReference type="GO" id="GO:0009306">
    <property type="term" value="P:protein secretion"/>
    <property type="evidence" value="ECO:0007669"/>
    <property type="project" value="UniProtKB-UniRule"/>
</dbReference>
<evidence type="ECO:0000256" key="2">
    <source>
        <dbReference type="ARBA" id="ARBA00008445"/>
    </source>
</evidence>
<feature type="transmembrane region" description="Helical" evidence="9">
    <location>
        <begin position="46"/>
        <end position="67"/>
    </location>
</feature>
<evidence type="ECO:0000256" key="8">
    <source>
        <dbReference type="ARBA" id="ARBA00023136"/>
    </source>
</evidence>
<evidence type="ECO:0000256" key="4">
    <source>
        <dbReference type="ARBA" id="ARBA00022692"/>
    </source>
</evidence>
<evidence type="ECO:0000256" key="9">
    <source>
        <dbReference type="RuleBase" id="RU365087"/>
    </source>
</evidence>
<organism evidence="10 11">
    <name type="scientific">candidate division WWE3 bacterium RIFCSPLOWO2_01_FULL_42_11</name>
    <dbReference type="NCBI Taxonomy" id="1802627"/>
    <lineage>
        <taxon>Bacteria</taxon>
        <taxon>Katanobacteria</taxon>
    </lineage>
</organism>
<comment type="caution">
    <text evidence="10">The sequence shown here is derived from an EMBL/GenBank/DDBJ whole genome shotgun (WGS) entry which is preliminary data.</text>
</comment>
<comment type="subcellular location">
    <subcellularLocation>
        <location evidence="9">Cell membrane</location>
        <topology evidence="9">Multi-pass membrane protein</topology>
    </subcellularLocation>
    <subcellularLocation>
        <location evidence="1">Membrane</location>
        <topology evidence="1">Multi-pass membrane protein</topology>
    </subcellularLocation>
</comment>
<evidence type="ECO:0000256" key="7">
    <source>
        <dbReference type="ARBA" id="ARBA00023010"/>
    </source>
</evidence>
<evidence type="ECO:0000256" key="3">
    <source>
        <dbReference type="ARBA" id="ARBA00022448"/>
    </source>
</evidence>
<protein>
    <recommendedName>
        <fullName evidence="9">Protein-export membrane protein SecG</fullName>
    </recommendedName>
</protein>
<accession>A0A1F4VQ50</accession>
<keyword evidence="4 9" id="KW-0812">Transmembrane</keyword>
<evidence type="ECO:0000256" key="1">
    <source>
        <dbReference type="ARBA" id="ARBA00004141"/>
    </source>
</evidence>
<dbReference type="STRING" id="1802627.A3A70_02730"/>
<keyword evidence="9" id="KW-1003">Cell membrane</keyword>
<keyword evidence="6 9" id="KW-1133">Transmembrane helix</keyword>
<dbReference type="NCBIfam" id="TIGR00810">
    <property type="entry name" value="secG"/>
    <property type="match status" value="1"/>
</dbReference>
<reference evidence="10 11" key="1">
    <citation type="journal article" date="2016" name="Nat. Commun.">
        <title>Thousands of microbial genomes shed light on interconnected biogeochemical processes in an aquifer system.</title>
        <authorList>
            <person name="Anantharaman K."/>
            <person name="Brown C.T."/>
            <person name="Hug L.A."/>
            <person name="Sharon I."/>
            <person name="Castelle C.J."/>
            <person name="Probst A.J."/>
            <person name="Thomas B.C."/>
            <person name="Singh A."/>
            <person name="Wilkins M.J."/>
            <person name="Karaoz U."/>
            <person name="Brodie E.L."/>
            <person name="Williams K.H."/>
            <person name="Hubbard S.S."/>
            <person name="Banfield J.F."/>
        </authorList>
    </citation>
    <scope>NUCLEOTIDE SEQUENCE [LARGE SCALE GENOMIC DNA]</scope>
</reference>
<comment type="function">
    <text evidence="9">Involved in protein export. Participates in an early event of protein translocation.</text>
</comment>
<keyword evidence="8 9" id="KW-0472">Membrane</keyword>
<evidence type="ECO:0000313" key="10">
    <source>
        <dbReference type="EMBL" id="OGC59332.1"/>
    </source>
</evidence>
<comment type="caution">
    <text evidence="9">Lacks conserved residue(s) required for the propagation of feature annotation.</text>
</comment>
<keyword evidence="5 9" id="KW-0653">Protein transport</keyword>
<evidence type="ECO:0000256" key="5">
    <source>
        <dbReference type="ARBA" id="ARBA00022927"/>
    </source>
</evidence>
<dbReference type="Pfam" id="PF03840">
    <property type="entry name" value="SecG"/>
    <property type="match status" value="1"/>
</dbReference>
<proteinExistence type="inferred from homology"/>
<dbReference type="InterPro" id="IPR004692">
    <property type="entry name" value="SecG"/>
</dbReference>
<dbReference type="Proteomes" id="UP000178964">
    <property type="component" value="Unassembled WGS sequence"/>
</dbReference>
<name>A0A1F4VQ50_UNCKA</name>
<dbReference type="GO" id="GO:0005886">
    <property type="term" value="C:plasma membrane"/>
    <property type="evidence" value="ECO:0007669"/>
    <property type="project" value="UniProtKB-SubCell"/>
</dbReference>